<dbReference type="AlphaFoldDB" id="A0A367LSJ8"/>
<dbReference type="OrthoDB" id="2687876at2759"/>
<protein>
    <recommendedName>
        <fullName evidence="3">Aminoglycoside phosphotransferase domain-containing protein</fullName>
    </recommendedName>
</protein>
<evidence type="ECO:0000313" key="2">
    <source>
        <dbReference type="Proteomes" id="UP000253664"/>
    </source>
</evidence>
<dbReference type="InterPro" id="IPR011009">
    <property type="entry name" value="Kinase-like_dom_sf"/>
</dbReference>
<proteinExistence type="predicted"/>
<dbReference type="Pfam" id="PF06293">
    <property type="entry name" value="Kdo"/>
    <property type="match status" value="1"/>
</dbReference>
<dbReference type="Proteomes" id="UP000253664">
    <property type="component" value="Unassembled WGS sequence"/>
</dbReference>
<gene>
    <name evidence="1" type="ORF">L249_2670</name>
</gene>
<evidence type="ECO:0000313" key="1">
    <source>
        <dbReference type="EMBL" id="RCI17391.1"/>
    </source>
</evidence>
<comment type="caution">
    <text evidence="1">The sequence shown here is derived from an EMBL/GenBank/DDBJ whole genome shotgun (WGS) entry which is preliminary data.</text>
</comment>
<keyword evidence="2" id="KW-1185">Reference proteome</keyword>
<name>A0A367LSJ8_9HYPO</name>
<reference evidence="1 2" key="1">
    <citation type="journal article" date="2015" name="BMC Genomics">
        <title>Insights from the genome of Ophiocordyceps polyrhachis-furcata to pathogenicity and host specificity in insect fungi.</title>
        <authorList>
            <person name="Wichadakul D."/>
            <person name="Kobmoo N."/>
            <person name="Ingsriswang S."/>
            <person name="Tangphatsornruang S."/>
            <person name="Chantasingh D."/>
            <person name="Luangsa-ard J.J."/>
            <person name="Eurwilaichitr L."/>
        </authorList>
    </citation>
    <scope>NUCLEOTIDE SEQUENCE [LARGE SCALE GENOMIC DNA]</scope>
    <source>
        <strain evidence="1 2">BCC 54312</strain>
    </source>
</reference>
<organism evidence="1 2">
    <name type="scientific">Ophiocordyceps polyrhachis-furcata BCC 54312</name>
    <dbReference type="NCBI Taxonomy" id="1330021"/>
    <lineage>
        <taxon>Eukaryota</taxon>
        <taxon>Fungi</taxon>
        <taxon>Dikarya</taxon>
        <taxon>Ascomycota</taxon>
        <taxon>Pezizomycotina</taxon>
        <taxon>Sordariomycetes</taxon>
        <taxon>Hypocreomycetidae</taxon>
        <taxon>Hypocreales</taxon>
        <taxon>Ophiocordycipitaceae</taxon>
        <taxon>Ophiocordyceps</taxon>
    </lineage>
</organism>
<dbReference type="Gene3D" id="1.10.510.10">
    <property type="entry name" value="Transferase(Phosphotransferase) domain 1"/>
    <property type="match status" value="1"/>
</dbReference>
<sequence length="279" mass="31252">MCDNSLDDAQLAIRCPLDNMRRAHDKPRATPWASSTSFRQSYCFRHVRGSQHRTLEPILLGELFLPFPPGDWNKGHVDRNPDTGEAVFVSTEEVQLAGVGNIWHPVKLDELDLTKQDGVDEKVHFDQRIHVTTHLQLNGGKPVLFKLAVWPWEVPWVEDETAAYQWIKGGGIGPQFQGHVTEGKEGCIIGFVIEWLEGFTVAGPGDMDGCAKVLGRLHELGIKHGDVNKNSFLVRDGHEVVLIDFEATKRDCPAAELEEEIKVLVESKLEGPNRVEYCS</sequence>
<dbReference type="EMBL" id="LKCN02000001">
    <property type="protein sequence ID" value="RCI17391.1"/>
    <property type="molecule type" value="Genomic_DNA"/>
</dbReference>
<dbReference type="STRING" id="1330021.A0A367LSJ8"/>
<dbReference type="SUPFAM" id="SSF56112">
    <property type="entry name" value="Protein kinase-like (PK-like)"/>
    <property type="match status" value="1"/>
</dbReference>
<accession>A0A367LSJ8</accession>
<evidence type="ECO:0008006" key="3">
    <source>
        <dbReference type="Google" id="ProtNLM"/>
    </source>
</evidence>